<dbReference type="PANTHER" id="PTHR43273">
    <property type="entry name" value="ANAEROBIC SULFATASE-MATURATING ENZYME HOMOLOG ASLB-RELATED"/>
    <property type="match status" value="1"/>
</dbReference>
<dbReference type="SFLD" id="SFLDS00029">
    <property type="entry name" value="Radical_SAM"/>
    <property type="match status" value="1"/>
</dbReference>
<evidence type="ECO:0000256" key="3">
    <source>
        <dbReference type="ARBA" id="ARBA00022691"/>
    </source>
</evidence>
<dbReference type="InterPro" id="IPR023867">
    <property type="entry name" value="Sulphatase_maturase_rSAM"/>
</dbReference>
<dbReference type="Gene3D" id="3.20.20.70">
    <property type="entry name" value="Aldolase class I"/>
    <property type="match status" value="1"/>
</dbReference>
<evidence type="ECO:0000256" key="4">
    <source>
        <dbReference type="ARBA" id="ARBA00022723"/>
    </source>
</evidence>
<dbReference type="InterPro" id="IPR034491">
    <property type="entry name" value="Anaerob_Ser_sulfatase-maturase"/>
</dbReference>
<dbReference type="RefSeq" id="WP_189512867.1">
    <property type="nucleotide sequence ID" value="NZ_BMXG01000006.1"/>
</dbReference>
<evidence type="ECO:0000256" key="2">
    <source>
        <dbReference type="ARBA" id="ARBA00022485"/>
    </source>
</evidence>
<evidence type="ECO:0000313" key="9">
    <source>
        <dbReference type="EMBL" id="GHB97466.1"/>
    </source>
</evidence>
<dbReference type="SUPFAM" id="SSF102114">
    <property type="entry name" value="Radical SAM enzymes"/>
    <property type="match status" value="1"/>
</dbReference>
<evidence type="ECO:0000256" key="7">
    <source>
        <dbReference type="ARBA" id="ARBA00023601"/>
    </source>
</evidence>
<evidence type="ECO:0000256" key="6">
    <source>
        <dbReference type="ARBA" id="ARBA00023014"/>
    </source>
</evidence>
<protein>
    <submittedName>
        <fullName evidence="9">Anaerobic sulfatase maturase AslB</fullName>
    </submittedName>
</protein>
<dbReference type="GO" id="GO:0051539">
    <property type="term" value="F:4 iron, 4 sulfur cluster binding"/>
    <property type="evidence" value="ECO:0007669"/>
    <property type="project" value="UniProtKB-KW"/>
</dbReference>
<feature type="domain" description="Radical SAM core" evidence="8">
    <location>
        <begin position="20"/>
        <end position="258"/>
    </location>
</feature>
<keyword evidence="10" id="KW-1185">Reference proteome</keyword>
<proteinExistence type="inferred from homology"/>
<comment type="similarity">
    <text evidence="7">Belongs to the radical SAM superfamily. Anaerobic sulfatase-maturating enzyme family.</text>
</comment>
<dbReference type="NCBIfam" id="TIGR04085">
    <property type="entry name" value="rSAM_more_4Fe4S"/>
    <property type="match status" value="1"/>
</dbReference>
<dbReference type="CDD" id="cd21120">
    <property type="entry name" value="SPASM_anSME"/>
    <property type="match status" value="1"/>
</dbReference>
<dbReference type="GO" id="GO:0016491">
    <property type="term" value="F:oxidoreductase activity"/>
    <property type="evidence" value="ECO:0007669"/>
    <property type="project" value="InterPro"/>
</dbReference>
<dbReference type="GO" id="GO:0046872">
    <property type="term" value="F:metal ion binding"/>
    <property type="evidence" value="ECO:0007669"/>
    <property type="project" value="UniProtKB-KW"/>
</dbReference>
<dbReference type="Pfam" id="PF04055">
    <property type="entry name" value="Radical_SAM"/>
    <property type="match status" value="1"/>
</dbReference>
<keyword evidence="4" id="KW-0479">Metal-binding</keyword>
<evidence type="ECO:0000256" key="5">
    <source>
        <dbReference type="ARBA" id="ARBA00023004"/>
    </source>
</evidence>
<gene>
    <name evidence="9" type="primary">aslB</name>
    <name evidence="9" type="ORF">GCM10007047_11600</name>
</gene>
<dbReference type="AlphaFoldDB" id="A0A8J3DAK6"/>
<keyword evidence="3" id="KW-0949">S-adenosyl-L-methionine</keyword>
<dbReference type="Pfam" id="PF13186">
    <property type="entry name" value="SPASM"/>
    <property type="match status" value="1"/>
</dbReference>
<dbReference type="EMBL" id="BMXG01000006">
    <property type="protein sequence ID" value="GHB97466.1"/>
    <property type="molecule type" value="Genomic_DNA"/>
</dbReference>
<keyword evidence="2" id="KW-0004">4Fe-4S</keyword>
<dbReference type="Proteomes" id="UP000642829">
    <property type="component" value="Unassembled WGS sequence"/>
</dbReference>
<reference evidence="9" key="2">
    <citation type="submission" date="2020-09" db="EMBL/GenBank/DDBJ databases">
        <authorList>
            <person name="Sun Q."/>
            <person name="Kim S."/>
        </authorList>
    </citation>
    <scope>NUCLEOTIDE SEQUENCE</scope>
    <source>
        <strain evidence="9">KCTC 12870</strain>
    </source>
</reference>
<dbReference type="InterPro" id="IPR007197">
    <property type="entry name" value="rSAM"/>
</dbReference>
<dbReference type="InterPro" id="IPR013785">
    <property type="entry name" value="Aldolase_TIM"/>
</dbReference>
<dbReference type="InterPro" id="IPR058240">
    <property type="entry name" value="rSAM_sf"/>
</dbReference>
<keyword evidence="5" id="KW-0408">Iron</keyword>
<evidence type="ECO:0000259" key="8">
    <source>
        <dbReference type="PROSITE" id="PS51918"/>
    </source>
</evidence>
<reference evidence="9" key="1">
    <citation type="journal article" date="2014" name="Int. J. Syst. Evol. Microbiol.">
        <title>Complete genome sequence of Corynebacterium casei LMG S-19264T (=DSM 44701T), isolated from a smear-ripened cheese.</title>
        <authorList>
            <consortium name="US DOE Joint Genome Institute (JGI-PGF)"/>
            <person name="Walter F."/>
            <person name="Albersmeier A."/>
            <person name="Kalinowski J."/>
            <person name="Ruckert C."/>
        </authorList>
    </citation>
    <scope>NUCLEOTIDE SEQUENCE</scope>
    <source>
        <strain evidence="9">KCTC 12870</strain>
    </source>
</reference>
<sequence>MPQSPVIQIDEKLTAGPKQELAQAPFHVMTKPIGPLCNLDCEYCFYLEKENLFAANERFKMSDEVLEGYIRNYIESQPEQNVTFAWQGGEPTLLGVKFFQKVVALQKKYAKGRNIENALQTNGTLLDENWCRFLHDENFLVGISIDGPEKLHNQFRVDKKKGPSYSQVIRGIELAKKFKVEFNTLTCVHAGNVDHPLEVYKFLKNIGSGYLQFIPIVERLPDEHSRDIGLQLAHPPDFRNPPIEKRPPVMAHWSVDAKKYGDFHCAIFDRWVTRDIGKTYVQIIDMALGKWLNIPGGLCVFAETCGRAMAIEHNGDVYTCDHYVYPRYKVGNVLNQSLGAIVESEPMKNFGEEKKSMLPQKCVKCDVRFACNGECPKHRFTWTSDGEYGLNYLCPAYMKFFRHIDPAMKIMAQLYQSGRPPAQIMELAKKDPSILKKRR</sequence>
<accession>A0A8J3DAK6</accession>
<dbReference type="SFLD" id="SFLDG01067">
    <property type="entry name" value="SPASM/twitch_domain_containing"/>
    <property type="match status" value="1"/>
</dbReference>
<organism evidence="9 10">
    <name type="scientific">Cerasicoccus arenae</name>
    <dbReference type="NCBI Taxonomy" id="424488"/>
    <lineage>
        <taxon>Bacteria</taxon>
        <taxon>Pseudomonadati</taxon>
        <taxon>Verrucomicrobiota</taxon>
        <taxon>Opitutia</taxon>
        <taxon>Puniceicoccales</taxon>
        <taxon>Cerasicoccaceae</taxon>
        <taxon>Cerasicoccus</taxon>
    </lineage>
</organism>
<dbReference type="InterPro" id="IPR047207">
    <property type="entry name" value="SPASM_anSME"/>
</dbReference>
<evidence type="ECO:0000256" key="1">
    <source>
        <dbReference type="ARBA" id="ARBA00001966"/>
    </source>
</evidence>
<dbReference type="SFLD" id="SFLDG01384">
    <property type="entry name" value="thioether_bond_formation_requi"/>
    <property type="match status" value="1"/>
</dbReference>
<dbReference type="SFLD" id="SFLDG01386">
    <property type="entry name" value="main_SPASM_domain-containing"/>
    <property type="match status" value="1"/>
</dbReference>
<dbReference type="CDD" id="cd01335">
    <property type="entry name" value="Radical_SAM"/>
    <property type="match status" value="1"/>
</dbReference>
<dbReference type="InterPro" id="IPR023885">
    <property type="entry name" value="4Fe4S-binding_SPASM_dom"/>
</dbReference>
<dbReference type="NCBIfam" id="TIGR03942">
    <property type="entry name" value="sulfatase_rSAM"/>
    <property type="match status" value="1"/>
</dbReference>
<dbReference type="SFLD" id="SFLDF00285">
    <property type="entry name" value="anaerobic_Ser-type_sulfatase-m"/>
    <property type="match status" value="1"/>
</dbReference>
<evidence type="ECO:0000313" key="10">
    <source>
        <dbReference type="Proteomes" id="UP000642829"/>
    </source>
</evidence>
<comment type="caution">
    <text evidence="9">The sequence shown here is derived from an EMBL/GenBank/DDBJ whole genome shotgun (WGS) entry which is preliminary data.</text>
</comment>
<dbReference type="PANTHER" id="PTHR43273:SF3">
    <property type="entry name" value="ANAEROBIC SULFATASE-MATURATING ENZYME HOMOLOG ASLB-RELATED"/>
    <property type="match status" value="1"/>
</dbReference>
<name>A0A8J3DAK6_9BACT</name>
<comment type="cofactor">
    <cofactor evidence="1">
        <name>[4Fe-4S] cluster</name>
        <dbReference type="ChEBI" id="CHEBI:49883"/>
    </cofactor>
</comment>
<dbReference type="NCBIfam" id="NF010308">
    <property type="entry name" value="PRK13745.1"/>
    <property type="match status" value="1"/>
</dbReference>
<dbReference type="PROSITE" id="PS51918">
    <property type="entry name" value="RADICAL_SAM"/>
    <property type="match status" value="1"/>
</dbReference>
<keyword evidence="6" id="KW-0411">Iron-sulfur</keyword>
<dbReference type="SFLD" id="SFLDG01072">
    <property type="entry name" value="dehydrogenase_like"/>
    <property type="match status" value="1"/>
</dbReference>